<dbReference type="InterPro" id="IPR006842">
    <property type="entry name" value="Transposase_31"/>
</dbReference>
<dbReference type="GO" id="GO:0006310">
    <property type="term" value="P:DNA recombination"/>
    <property type="evidence" value="ECO:0007669"/>
    <property type="project" value="TreeGrafter"/>
</dbReference>
<keyword evidence="3" id="KW-0614">Plasmid</keyword>
<name>A0AA95GBK0_9GAMM</name>
<proteinExistence type="inferred from homology"/>
<dbReference type="NCBIfam" id="TIGR01784">
    <property type="entry name" value="T_den_put_tspse"/>
    <property type="match status" value="1"/>
</dbReference>
<evidence type="ECO:0000313" key="4">
    <source>
        <dbReference type="Proteomes" id="UP001177597"/>
    </source>
</evidence>
<dbReference type="Pfam" id="PF04754">
    <property type="entry name" value="Transposase_31"/>
    <property type="match status" value="1"/>
</dbReference>
<organism evidence="3 4">
    <name type="scientific">Arsenophonus nasoniae</name>
    <name type="common">son-killer infecting Nasonia vitripennis</name>
    <dbReference type="NCBI Taxonomy" id="638"/>
    <lineage>
        <taxon>Bacteria</taxon>
        <taxon>Pseudomonadati</taxon>
        <taxon>Pseudomonadota</taxon>
        <taxon>Gammaproteobacteria</taxon>
        <taxon>Enterobacterales</taxon>
        <taxon>Morganellaceae</taxon>
        <taxon>Arsenophonus</taxon>
    </lineage>
</organism>
<reference evidence="3" key="1">
    <citation type="submission" date="2023-04" db="EMBL/GenBank/DDBJ databases">
        <title>Genome dynamics across the evolutionary transition to endosymbiosis.</title>
        <authorList>
            <person name="Siozios S."/>
            <person name="Nadal-Jimenez P."/>
            <person name="Azagi T."/>
            <person name="Sprong H."/>
            <person name="Frost C.L."/>
            <person name="Parratt S.R."/>
            <person name="Taylor G."/>
            <person name="Brettell L."/>
            <person name="Lew K.C."/>
            <person name="Croft L."/>
            <person name="King K.C."/>
            <person name="Brockhurst M.A."/>
            <person name="Hypsa V."/>
            <person name="Novakova E."/>
            <person name="Darby A.C."/>
            <person name="Hurst G.D.D."/>
        </authorList>
    </citation>
    <scope>NUCLEOTIDE SEQUENCE</scope>
    <source>
        <strain evidence="3">AIh</strain>
        <plasmid evidence="3">paIh4</plasmid>
    </source>
</reference>
<dbReference type="PANTHER" id="PTHR34611">
    <property type="match status" value="1"/>
</dbReference>
<dbReference type="GO" id="GO:1990238">
    <property type="term" value="F:double-stranded DNA endonuclease activity"/>
    <property type="evidence" value="ECO:0007669"/>
    <property type="project" value="TreeGrafter"/>
</dbReference>
<dbReference type="RefSeq" id="WP_280628414.1">
    <property type="nucleotide sequence ID" value="NZ_CP123494.1"/>
</dbReference>
<protein>
    <submittedName>
        <fullName evidence="3">Rpn family recombination-promoting nuclease/putative transposase</fullName>
    </submittedName>
</protein>
<sequence>MSKKFTPTPHDSLFKQFLSEKETAKDFFDIWLPDKIKSLCDLDSLKVESGSFIDSEMKNYQSDILYSVKTTKGKGYFYLLIEAQSSPDKLMAWRLMRYCMGAMQKHLEAGHKKLPLVFPILFYTGEKSPYPYSTNWLDCFHDRKLAESIYTQPFKLADVTTLDDGEIMQHKRIALLELIQKHIRRRDMTELLDSIVKLLSYNYYTDNQVITMFNYLIQEGNAQKPMEFITEIAKQSEKHEGALMTIAQQIEEIGIKKGIQQGMQQGMQQGKAEGRQEGKIEGIQEGMQKGEKQASMKIARQMLESGMDRQSVMKFTGLNDAEMSNLFKD</sequence>
<evidence type="ECO:0000313" key="3">
    <source>
        <dbReference type="EMBL" id="WGL93988.1"/>
    </source>
</evidence>
<comment type="similarity">
    <text evidence="1">Belongs to the Rpn/YhgA-like nuclease family.</text>
</comment>
<accession>A0AA95GBK0</accession>
<dbReference type="PANTHER" id="PTHR34611:SF2">
    <property type="entry name" value="INACTIVE RECOMBINATION-PROMOTING NUCLEASE-LIKE PROTEIN RPNE-RELATED"/>
    <property type="match status" value="1"/>
</dbReference>
<dbReference type="InterPro" id="IPR010106">
    <property type="entry name" value="RpnA"/>
</dbReference>
<feature type="domain" description="Transposase (putative) YhgA-like" evidence="2">
    <location>
        <begin position="8"/>
        <end position="209"/>
    </location>
</feature>
<evidence type="ECO:0000259" key="2">
    <source>
        <dbReference type="Pfam" id="PF04754"/>
    </source>
</evidence>
<dbReference type="EMBL" id="CP123494">
    <property type="protein sequence ID" value="WGL93988.1"/>
    <property type="molecule type" value="Genomic_DNA"/>
</dbReference>
<dbReference type="InterPro" id="IPR051699">
    <property type="entry name" value="Rpn/YhgA-like_nuclease"/>
</dbReference>
<gene>
    <name evidence="3" type="ORF">QE207_01475</name>
</gene>
<dbReference type="Proteomes" id="UP001177597">
    <property type="component" value="Plasmid paIh4"/>
</dbReference>
<evidence type="ECO:0000256" key="1">
    <source>
        <dbReference type="ARBA" id="ARBA00009787"/>
    </source>
</evidence>
<geneLocation type="plasmid" evidence="3 4">
    <name>paIh4</name>
</geneLocation>
<dbReference type="AlphaFoldDB" id="A0AA95GBK0"/>